<comment type="caution">
    <text evidence="1">The sequence shown here is derived from an EMBL/GenBank/DDBJ whole genome shotgun (WGS) entry which is preliminary data.</text>
</comment>
<organism evidence="1 2">
    <name type="scientific">Corynebacterium sanguinis</name>
    <dbReference type="NCBI Taxonomy" id="2594913"/>
    <lineage>
        <taxon>Bacteria</taxon>
        <taxon>Bacillati</taxon>
        <taxon>Actinomycetota</taxon>
        <taxon>Actinomycetes</taxon>
        <taxon>Mycobacteriales</taxon>
        <taxon>Corynebacteriaceae</taxon>
        <taxon>Corynebacterium</taxon>
    </lineage>
</organism>
<dbReference type="Proteomes" id="UP000580709">
    <property type="component" value="Unassembled WGS sequence"/>
</dbReference>
<accession>A0A838WTL3</accession>
<evidence type="ECO:0000313" key="1">
    <source>
        <dbReference type="EMBL" id="MBA4505219.1"/>
    </source>
</evidence>
<keyword evidence="2" id="KW-1185">Reference proteome</keyword>
<dbReference type="EMBL" id="JACEOR010000308">
    <property type="protein sequence ID" value="MBA4505219.1"/>
    <property type="molecule type" value="Genomic_DNA"/>
</dbReference>
<protein>
    <submittedName>
        <fullName evidence="1">Uncharacterized protein</fullName>
    </submittedName>
</protein>
<proteinExistence type="predicted"/>
<dbReference type="Pfam" id="PF21893">
    <property type="entry name" value="DUF6918"/>
    <property type="match status" value="1"/>
</dbReference>
<feature type="non-terminal residue" evidence="1">
    <location>
        <position position="85"/>
    </location>
</feature>
<name>A0A838WTL3_9CORY</name>
<reference evidence="1 2" key="1">
    <citation type="submission" date="2020-07" db="EMBL/GenBank/DDBJ databases">
        <authorList>
            <person name="Khare M."/>
        </authorList>
    </citation>
    <scope>NUCLEOTIDE SEQUENCE [LARGE SCALE GENOMIC DNA]</scope>
    <source>
        <strain evidence="1 2">P8776</strain>
    </source>
</reference>
<dbReference type="AlphaFoldDB" id="A0A838WTL3"/>
<dbReference type="InterPro" id="IPR054211">
    <property type="entry name" value="DUF6918"/>
</dbReference>
<gene>
    <name evidence="1" type="ORF">H0H28_07780</name>
</gene>
<sequence>MSDLRKLLDDTTRPTVVNELTDLANRTIDSQSGLTGMAIKSAAAGIKKANADAISKGVDRALPSIIESLTPYWNDYTPENSAGFG</sequence>
<evidence type="ECO:0000313" key="2">
    <source>
        <dbReference type="Proteomes" id="UP000580709"/>
    </source>
</evidence>